<reference evidence="3" key="1">
    <citation type="submission" date="2018-01" db="EMBL/GenBank/DDBJ databases">
        <title>An insight into the sialome of Amazonian anophelines.</title>
        <authorList>
            <person name="Ribeiro J.M."/>
            <person name="Scarpassa V."/>
            <person name="Calvo E."/>
        </authorList>
    </citation>
    <scope>NUCLEOTIDE SEQUENCE</scope>
</reference>
<feature type="chain" id="PRO_5014967143" evidence="2">
    <location>
        <begin position="17"/>
        <end position="84"/>
    </location>
</feature>
<dbReference type="AlphaFoldDB" id="A0A2M4DRF8"/>
<evidence type="ECO:0000313" key="3">
    <source>
        <dbReference type="EMBL" id="MBW80112.1"/>
    </source>
</evidence>
<keyword evidence="2" id="KW-0732">Signal</keyword>
<proteinExistence type="predicted"/>
<feature type="signal peptide" evidence="2">
    <location>
        <begin position="1"/>
        <end position="16"/>
    </location>
</feature>
<feature type="compositionally biased region" description="Basic and acidic residues" evidence="1">
    <location>
        <begin position="62"/>
        <end position="77"/>
    </location>
</feature>
<evidence type="ECO:0000256" key="1">
    <source>
        <dbReference type="SAM" id="MobiDB-lite"/>
    </source>
</evidence>
<dbReference type="EMBL" id="GGFL01015934">
    <property type="protein sequence ID" value="MBW80112.1"/>
    <property type="molecule type" value="Transcribed_RNA"/>
</dbReference>
<name>A0A2M4DRF8_ANODA</name>
<protein>
    <submittedName>
        <fullName evidence="3">Putative secreted protein</fullName>
    </submittedName>
</protein>
<evidence type="ECO:0000256" key="2">
    <source>
        <dbReference type="SAM" id="SignalP"/>
    </source>
</evidence>
<feature type="region of interest" description="Disordered" evidence="1">
    <location>
        <begin position="62"/>
        <end position="84"/>
    </location>
</feature>
<accession>A0A2M4DRF8</accession>
<sequence length="84" mass="9201">MLLLFSLPVMFPSGCPVVLLVVAGSCCDRNKCLSPTDVFGQSVSGFVGPNERTSKVSRIIPGEKTERERERESEESVHLLLPHS</sequence>
<organism evidence="3">
    <name type="scientific">Anopheles darlingi</name>
    <name type="common">Mosquito</name>
    <dbReference type="NCBI Taxonomy" id="43151"/>
    <lineage>
        <taxon>Eukaryota</taxon>
        <taxon>Metazoa</taxon>
        <taxon>Ecdysozoa</taxon>
        <taxon>Arthropoda</taxon>
        <taxon>Hexapoda</taxon>
        <taxon>Insecta</taxon>
        <taxon>Pterygota</taxon>
        <taxon>Neoptera</taxon>
        <taxon>Endopterygota</taxon>
        <taxon>Diptera</taxon>
        <taxon>Nematocera</taxon>
        <taxon>Culicoidea</taxon>
        <taxon>Culicidae</taxon>
        <taxon>Anophelinae</taxon>
        <taxon>Anopheles</taxon>
    </lineage>
</organism>